<proteinExistence type="inferred from homology"/>
<dbReference type="EMBL" id="MDYQ01000083">
    <property type="protein sequence ID" value="PRP83397.1"/>
    <property type="molecule type" value="Genomic_DNA"/>
</dbReference>
<accession>A0A2P6NHH8</accession>
<dbReference type="Proteomes" id="UP000241769">
    <property type="component" value="Unassembled WGS sequence"/>
</dbReference>
<evidence type="ECO:0000256" key="1">
    <source>
        <dbReference type="ARBA" id="ARBA00005564"/>
    </source>
</evidence>
<dbReference type="PANTHER" id="PTHR30344">
    <property type="entry name" value="6-PHOSPHOGLUCONOLACTONASE-RELATED"/>
    <property type="match status" value="1"/>
</dbReference>
<dbReference type="InterPro" id="IPR050282">
    <property type="entry name" value="Cycloisomerase_2"/>
</dbReference>
<keyword evidence="2" id="KW-1133">Transmembrane helix</keyword>
<evidence type="ECO:0008006" key="5">
    <source>
        <dbReference type="Google" id="ProtNLM"/>
    </source>
</evidence>
<reference evidence="3 4" key="1">
    <citation type="journal article" date="2018" name="Genome Biol. Evol.">
        <title>Multiple Roots of Fruiting Body Formation in Amoebozoa.</title>
        <authorList>
            <person name="Hillmann F."/>
            <person name="Forbes G."/>
            <person name="Novohradska S."/>
            <person name="Ferling I."/>
            <person name="Riege K."/>
            <person name="Groth M."/>
            <person name="Westermann M."/>
            <person name="Marz M."/>
            <person name="Spaller T."/>
            <person name="Winckler T."/>
            <person name="Schaap P."/>
            <person name="Glockner G."/>
        </authorList>
    </citation>
    <scope>NUCLEOTIDE SEQUENCE [LARGE SCALE GENOMIC DNA]</scope>
    <source>
        <strain evidence="3 4">Jena</strain>
    </source>
</reference>
<name>A0A2P6NHH8_9EUKA</name>
<dbReference type="Pfam" id="PF10282">
    <property type="entry name" value="Lactonase"/>
    <property type="match status" value="1"/>
</dbReference>
<dbReference type="OrthoDB" id="9972196at2759"/>
<protein>
    <recommendedName>
        <fullName evidence="5">6-phosphogluconolactonase</fullName>
    </recommendedName>
</protein>
<dbReference type="InterPro" id="IPR015943">
    <property type="entry name" value="WD40/YVTN_repeat-like_dom_sf"/>
</dbReference>
<dbReference type="InterPro" id="IPR019405">
    <property type="entry name" value="Lactonase_7-beta_prop"/>
</dbReference>
<organism evidence="3 4">
    <name type="scientific">Planoprotostelium fungivorum</name>
    <dbReference type="NCBI Taxonomy" id="1890364"/>
    <lineage>
        <taxon>Eukaryota</taxon>
        <taxon>Amoebozoa</taxon>
        <taxon>Evosea</taxon>
        <taxon>Variosea</taxon>
        <taxon>Cavosteliida</taxon>
        <taxon>Cavosteliaceae</taxon>
        <taxon>Planoprotostelium</taxon>
    </lineage>
</organism>
<evidence type="ECO:0000313" key="4">
    <source>
        <dbReference type="Proteomes" id="UP000241769"/>
    </source>
</evidence>
<evidence type="ECO:0000256" key="2">
    <source>
        <dbReference type="SAM" id="Phobius"/>
    </source>
</evidence>
<feature type="transmembrane region" description="Helical" evidence="2">
    <location>
        <begin position="101"/>
        <end position="123"/>
    </location>
</feature>
<dbReference type="InterPro" id="IPR011048">
    <property type="entry name" value="Haem_d1_sf"/>
</dbReference>
<dbReference type="PANTHER" id="PTHR30344:SF1">
    <property type="entry name" value="6-PHOSPHOGLUCONOLACTONASE"/>
    <property type="match status" value="1"/>
</dbReference>
<keyword evidence="2" id="KW-0472">Membrane</keyword>
<gene>
    <name evidence="3" type="ORF">PROFUN_09425</name>
</gene>
<dbReference type="GO" id="GO:0005829">
    <property type="term" value="C:cytosol"/>
    <property type="evidence" value="ECO:0007669"/>
    <property type="project" value="TreeGrafter"/>
</dbReference>
<evidence type="ECO:0000313" key="3">
    <source>
        <dbReference type="EMBL" id="PRP83397.1"/>
    </source>
</evidence>
<dbReference type="STRING" id="1890364.A0A2P6NHH8"/>
<dbReference type="SUPFAM" id="SSF51004">
    <property type="entry name" value="C-terminal (heme d1) domain of cytochrome cd1-nitrite reductase"/>
    <property type="match status" value="1"/>
</dbReference>
<keyword evidence="2" id="KW-0812">Transmembrane</keyword>
<comment type="caution">
    <text evidence="3">The sequence shown here is derived from an EMBL/GenBank/DDBJ whole genome shotgun (WGS) entry which is preliminary data.</text>
</comment>
<sequence>MRNIAERLRPFLREMGAATPEFEDFYCQFDDALEARPAVLPFVFVLQITAFGSDCVGVQLIHSGDFERKPSRSYILMLGFVIGYTSLTLSTHSTGSSLSCITIPSAVMQRAAVFFFVLAVAMARNVYLGTYQSAPGGVMHLLQDEKTGEVTLKDVYPAIQPSALALDPHNSSRLYDLSESKGTVGSWAKGSDGHLTRINIVKSGGDGPCHISTHSSGKWIFAANYDSGHFASFPVDATGKLGQANIVKPGKGSPSGKDNQEGPHAHMIVEAPNGLIAGVDLGSDAVFFWKLSSNGKLKLSKTWHAEVGTGPRHIVFHSKLQLAFVMSENANNIHSFNYNGTELKTKQVISTLPSDYKGASHGAELRIHPNGGFLYATNRGHNSIAVFQIDQTNGHLTLLDITSSHGDFPRGMNLDPSARFLYVAGQNDNTFSTFTVQEDGKIQYQKTVKMEKVVDIAF</sequence>
<dbReference type="AlphaFoldDB" id="A0A2P6NHH8"/>
<feature type="transmembrane region" description="Helical" evidence="2">
    <location>
        <begin position="73"/>
        <end position="89"/>
    </location>
</feature>
<dbReference type="GO" id="GO:0017057">
    <property type="term" value="F:6-phosphogluconolactonase activity"/>
    <property type="evidence" value="ECO:0007669"/>
    <property type="project" value="TreeGrafter"/>
</dbReference>
<dbReference type="InParanoid" id="A0A2P6NHH8"/>
<keyword evidence="4" id="KW-1185">Reference proteome</keyword>
<comment type="similarity">
    <text evidence="1">Belongs to the cycloisomerase 2 family.</text>
</comment>
<dbReference type="Gene3D" id="2.130.10.10">
    <property type="entry name" value="YVTN repeat-like/Quinoprotein amine dehydrogenase"/>
    <property type="match status" value="1"/>
</dbReference>